<sequence length="472" mass="54523">MSKKLDRYEFIWKAIQKHGYKYDYRKVNYINDSTKVCITCYEHGDFWQKPGNHCSKHNKNGCPKCKHQSYKYTLNGFIEKANIIHNNKYDYSKVEYINIKTKVYIICPKHGGFYQEPRHHLQGCGCPHCNESKLEKEMALFLNENDINHERQKHFEWLGKQSLDFYLPDYNIAIECQGRQHFTPIDYFGGIKSFYTTAKNDYNKLYKCNSNNINLLYYVENVHALPNEFIDKEDLLTYIKNKKMNEQETFQTTMGINFTNFDVNNIQEAETINVVFVIDKSSSTNRFINDLNNTLNEFLHEFQRSHVASKMLISVIEFNDKIDVVSAFQPISDLKDFNVQPYGCTNLYGAVLAGLENAVQYRKDLENNGISVKTLVFIITDGEDNEGVDPSLVKQKIDEIYQDESNCFSFTVMMFGLGDEANFDEAREKMGIKPEMLGKLGATAKDLRKMVSFISSSVSSSASGQNVSAITF</sequence>
<dbReference type="InterPro" id="IPR002035">
    <property type="entry name" value="VWF_A"/>
</dbReference>
<dbReference type="EMBL" id="BK032510">
    <property type="protein sequence ID" value="DAF43707.1"/>
    <property type="molecule type" value="Genomic_DNA"/>
</dbReference>
<evidence type="ECO:0000313" key="2">
    <source>
        <dbReference type="EMBL" id="DAF43707.1"/>
    </source>
</evidence>
<organism evidence="2">
    <name type="scientific">Myoviridae sp. ctNQV2</name>
    <dbReference type="NCBI Taxonomy" id="2827683"/>
    <lineage>
        <taxon>Viruses</taxon>
        <taxon>Duplodnaviria</taxon>
        <taxon>Heunggongvirae</taxon>
        <taxon>Uroviricota</taxon>
        <taxon>Caudoviricetes</taxon>
    </lineage>
</organism>
<protein>
    <submittedName>
        <fullName evidence="2">Restriction enzyme</fullName>
    </submittedName>
</protein>
<name>A0A8S5RYW5_9CAUD</name>
<dbReference type="Gene3D" id="3.40.50.410">
    <property type="entry name" value="von Willebrand factor, type A domain"/>
    <property type="match status" value="1"/>
</dbReference>
<dbReference type="InterPro" id="IPR036465">
    <property type="entry name" value="vWFA_dom_sf"/>
</dbReference>
<feature type="domain" description="VWFA" evidence="1">
    <location>
        <begin position="273"/>
        <end position="470"/>
    </location>
</feature>
<dbReference type="Pfam" id="PF00092">
    <property type="entry name" value="VWA"/>
    <property type="match status" value="1"/>
</dbReference>
<reference evidence="2" key="1">
    <citation type="journal article" date="2021" name="Proc. Natl. Acad. Sci. U.S.A.">
        <title>A Catalog of Tens of Thousands of Viruses from Human Metagenomes Reveals Hidden Associations with Chronic Diseases.</title>
        <authorList>
            <person name="Tisza M.J."/>
            <person name="Buck C.B."/>
        </authorList>
    </citation>
    <scope>NUCLEOTIDE SEQUENCE</scope>
    <source>
        <strain evidence="2">CtNQV2</strain>
    </source>
</reference>
<dbReference type="Gene3D" id="3.40.960.10">
    <property type="entry name" value="VSR Endonuclease"/>
    <property type="match status" value="1"/>
</dbReference>
<dbReference type="PROSITE" id="PS50234">
    <property type="entry name" value="VWFA"/>
    <property type="match status" value="1"/>
</dbReference>
<dbReference type="SUPFAM" id="SSF53300">
    <property type="entry name" value="vWA-like"/>
    <property type="match status" value="1"/>
</dbReference>
<proteinExistence type="predicted"/>
<dbReference type="SMART" id="SM00327">
    <property type="entry name" value="VWA"/>
    <property type="match status" value="1"/>
</dbReference>
<evidence type="ECO:0000259" key="1">
    <source>
        <dbReference type="PROSITE" id="PS50234"/>
    </source>
</evidence>
<accession>A0A8S5RYW5</accession>